<evidence type="ECO:0000256" key="7">
    <source>
        <dbReference type="ARBA" id="ARBA00022833"/>
    </source>
</evidence>
<dbReference type="Pfam" id="PF02127">
    <property type="entry name" value="Peptidase_M18"/>
    <property type="match status" value="2"/>
</dbReference>
<evidence type="ECO:0000256" key="9">
    <source>
        <dbReference type="RuleBase" id="RU004386"/>
    </source>
</evidence>
<dbReference type="InterPro" id="IPR023358">
    <property type="entry name" value="Peptidase_M18_dom2"/>
</dbReference>
<gene>
    <name evidence="11" type="ORF">DXC81_05785</name>
</gene>
<dbReference type="NCBIfam" id="NF002759">
    <property type="entry name" value="PRK02813.1"/>
    <property type="match status" value="1"/>
</dbReference>
<sequence length="547" mass="58539">MYTTHAAGGRYYSVDAARSDEGYDASDVETDFLGEEIDFAEAELNSADDLAAGPVGAGADEGEGEDVDPTDTEIARDMLDFIEASPSMFHSAASICDWLDDAGFTYLPESAAWDLEPGGAYYTQRNGSSVIAWQVGEGVPAPAAGAQQTDFRFADELDCPAYHFQVAASHADSPTFKVKAAPELDGAGESLRLNVEAYGGMIDYSWFDRPLGLAGRVLVREDVDEEGADGAADADAAVMPVAIHSRLLFIDRPVAIIPSLAIHMDREVNKGFAPNRQVDLCPLFSAGELKAGAFDALVARELGVRPDQVLARDLFLVNLQPAQVWGEGEEFVSSPRLDDLMCAYTSLSAFLQVGAPLENRISVYCCFDNEEVGSNTKQGAMSTLLRDTLERINQSLGFSSQDLRRALAASFMVSCDNAHAVHPNRPERADERNRCVLNGGLVIKEAANQAYCTDAFSRAVFAALLDRAGVPRQTFANKSDMAGGSTLGNLSNMQVSMHGVDVGCAQLAMHSSYETAGARDVAHAIAAFEAFYEADVHIDGAHSALLA</sequence>
<evidence type="ECO:0000313" key="12">
    <source>
        <dbReference type="Proteomes" id="UP000260943"/>
    </source>
</evidence>
<evidence type="ECO:0000256" key="3">
    <source>
        <dbReference type="ARBA" id="ARBA00022438"/>
    </source>
</evidence>
<comment type="caution">
    <text evidence="11">The sequence shown here is derived from an EMBL/GenBank/DDBJ whole genome shotgun (WGS) entry which is preliminary data.</text>
</comment>
<dbReference type="AlphaFoldDB" id="A0A3E4QSQ1"/>
<evidence type="ECO:0000256" key="10">
    <source>
        <dbReference type="RuleBase" id="RU004387"/>
    </source>
</evidence>
<keyword evidence="8 9" id="KW-0482">Metalloprotease</keyword>
<dbReference type="GO" id="GO:0005737">
    <property type="term" value="C:cytoplasm"/>
    <property type="evidence" value="ECO:0007669"/>
    <property type="project" value="UniProtKB-ARBA"/>
</dbReference>
<dbReference type="EMBL" id="QSRJ01000006">
    <property type="protein sequence ID" value="RGL10097.1"/>
    <property type="molecule type" value="Genomic_DNA"/>
</dbReference>
<proteinExistence type="inferred from homology"/>
<organism evidence="11 12">
    <name type="scientific">Collinsella tanakaei</name>
    <dbReference type="NCBI Taxonomy" id="626935"/>
    <lineage>
        <taxon>Bacteria</taxon>
        <taxon>Bacillati</taxon>
        <taxon>Actinomycetota</taxon>
        <taxon>Coriobacteriia</taxon>
        <taxon>Coriobacteriales</taxon>
        <taxon>Coriobacteriaceae</taxon>
        <taxon>Collinsella</taxon>
    </lineage>
</organism>
<evidence type="ECO:0000256" key="5">
    <source>
        <dbReference type="ARBA" id="ARBA00022723"/>
    </source>
</evidence>
<dbReference type="SUPFAM" id="SSF101821">
    <property type="entry name" value="Aminopeptidase/glucanase lid domain"/>
    <property type="match status" value="1"/>
</dbReference>
<evidence type="ECO:0000256" key="6">
    <source>
        <dbReference type="ARBA" id="ARBA00022801"/>
    </source>
</evidence>
<evidence type="ECO:0000256" key="2">
    <source>
        <dbReference type="ARBA" id="ARBA00008290"/>
    </source>
</evidence>
<dbReference type="Gene3D" id="3.40.630.10">
    <property type="entry name" value="Zn peptidases"/>
    <property type="match status" value="1"/>
</dbReference>
<keyword evidence="7 9" id="KW-0862">Zinc</keyword>
<evidence type="ECO:0000256" key="1">
    <source>
        <dbReference type="ARBA" id="ARBA00001947"/>
    </source>
</evidence>
<evidence type="ECO:0000313" key="11">
    <source>
        <dbReference type="EMBL" id="RGL10097.1"/>
    </source>
</evidence>
<dbReference type="CDD" id="cd05658">
    <property type="entry name" value="M18_DAP"/>
    <property type="match status" value="1"/>
</dbReference>
<dbReference type="GO" id="GO:0006508">
    <property type="term" value="P:proteolysis"/>
    <property type="evidence" value="ECO:0007669"/>
    <property type="project" value="UniProtKB-KW"/>
</dbReference>
<keyword evidence="6 9" id="KW-0378">Hydrolase</keyword>
<dbReference type="GO" id="GO:0008237">
    <property type="term" value="F:metallopeptidase activity"/>
    <property type="evidence" value="ECO:0007669"/>
    <property type="project" value="UniProtKB-KW"/>
</dbReference>
<dbReference type="InterPro" id="IPR001948">
    <property type="entry name" value="Peptidase_M18"/>
</dbReference>
<dbReference type="Gene3D" id="2.30.250.10">
    <property type="entry name" value="Aminopeptidase i, Domain 2"/>
    <property type="match status" value="1"/>
</dbReference>
<keyword evidence="5 9" id="KW-0479">Metal-binding</keyword>
<dbReference type="PANTHER" id="PTHR28570">
    <property type="entry name" value="ASPARTYL AMINOPEPTIDASE"/>
    <property type="match status" value="1"/>
</dbReference>
<evidence type="ECO:0000256" key="4">
    <source>
        <dbReference type="ARBA" id="ARBA00022670"/>
    </source>
</evidence>
<dbReference type="RefSeq" id="WP_117679599.1">
    <property type="nucleotide sequence ID" value="NZ_CAJJKC010000001.1"/>
</dbReference>
<dbReference type="Proteomes" id="UP000260943">
    <property type="component" value="Unassembled WGS sequence"/>
</dbReference>
<dbReference type="EC" id="3.4.11.-" evidence="10"/>
<keyword evidence="4 9" id="KW-0645">Protease</keyword>
<dbReference type="SUPFAM" id="SSF53187">
    <property type="entry name" value="Zn-dependent exopeptidases"/>
    <property type="match status" value="1"/>
</dbReference>
<reference evidence="11 12" key="1">
    <citation type="submission" date="2018-08" db="EMBL/GenBank/DDBJ databases">
        <title>A genome reference for cultivated species of the human gut microbiota.</title>
        <authorList>
            <person name="Zou Y."/>
            <person name="Xue W."/>
            <person name="Luo G."/>
        </authorList>
    </citation>
    <scope>NUCLEOTIDE SEQUENCE [LARGE SCALE GENOMIC DNA]</scope>
    <source>
        <strain evidence="11 12">TF08-14</strain>
    </source>
</reference>
<accession>A0A3E4QSQ1</accession>
<keyword evidence="3 9" id="KW-0031">Aminopeptidase</keyword>
<name>A0A3E4QSQ1_9ACTN</name>
<dbReference type="GO" id="GO:0008270">
    <property type="term" value="F:zinc ion binding"/>
    <property type="evidence" value="ECO:0007669"/>
    <property type="project" value="InterPro"/>
</dbReference>
<dbReference type="PRINTS" id="PR00932">
    <property type="entry name" value="AMINO1PTASE"/>
</dbReference>
<dbReference type="GO" id="GO:0004177">
    <property type="term" value="F:aminopeptidase activity"/>
    <property type="evidence" value="ECO:0007669"/>
    <property type="project" value="UniProtKB-KW"/>
</dbReference>
<evidence type="ECO:0000256" key="8">
    <source>
        <dbReference type="ARBA" id="ARBA00023049"/>
    </source>
</evidence>
<comment type="similarity">
    <text evidence="2 9">Belongs to the peptidase M18 family.</text>
</comment>
<protein>
    <recommendedName>
        <fullName evidence="10">M18 family aminopeptidase</fullName>
        <ecNumber evidence="10">3.4.11.-</ecNumber>
    </recommendedName>
</protein>
<dbReference type="PANTHER" id="PTHR28570:SF3">
    <property type="entry name" value="ASPARTYL AMINOPEPTIDASE"/>
    <property type="match status" value="1"/>
</dbReference>
<comment type="cofactor">
    <cofactor evidence="1 10">
        <name>Zn(2+)</name>
        <dbReference type="ChEBI" id="CHEBI:29105"/>
    </cofactor>
</comment>